<accession>A0A6J0C8P3</accession>
<evidence type="ECO:0000256" key="3">
    <source>
        <dbReference type="ARBA" id="ARBA00023157"/>
    </source>
</evidence>
<evidence type="ECO:0000256" key="1">
    <source>
        <dbReference type="ARBA" id="ARBA00004613"/>
    </source>
</evidence>
<dbReference type="SUPFAM" id="SSF55797">
    <property type="entry name" value="PR-1-like"/>
    <property type="match status" value="2"/>
</dbReference>
<dbReference type="PANTHER" id="PTHR10334">
    <property type="entry name" value="CYSTEINE-RICH SECRETORY PROTEIN-RELATED"/>
    <property type="match status" value="1"/>
</dbReference>
<dbReference type="KEGG" id="nlo:107227183"/>
<dbReference type="Pfam" id="PF00188">
    <property type="entry name" value="CAP"/>
    <property type="match status" value="2"/>
</dbReference>
<feature type="region of interest" description="Disordered" evidence="4">
    <location>
        <begin position="113"/>
        <end position="237"/>
    </location>
</feature>
<dbReference type="GO" id="GO:0005576">
    <property type="term" value="C:extracellular region"/>
    <property type="evidence" value="ECO:0007669"/>
    <property type="project" value="UniProtKB-SubCell"/>
</dbReference>
<feature type="compositionally biased region" description="Basic and acidic residues" evidence="4">
    <location>
        <begin position="154"/>
        <end position="164"/>
    </location>
</feature>
<reference evidence="7" key="1">
    <citation type="submission" date="2025-08" db="UniProtKB">
        <authorList>
            <consortium name="RefSeq"/>
        </authorList>
    </citation>
    <scope>IDENTIFICATION</scope>
    <source>
        <tissue evidence="7">Thorax and Abdomen</tissue>
    </source>
</reference>
<gene>
    <name evidence="7" type="primary">LOC107227183</name>
</gene>
<evidence type="ECO:0000313" key="7">
    <source>
        <dbReference type="RefSeq" id="XP_015523731.1"/>
    </source>
</evidence>
<proteinExistence type="predicted"/>
<dbReference type="PRINTS" id="PR00838">
    <property type="entry name" value="V5ALLERGEN"/>
</dbReference>
<dbReference type="InterPro" id="IPR018244">
    <property type="entry name" value="Allrgn_V5/Tpx1_CS"/>
</dbReference>
<feature type="domain" description="SCP" evidence="5">
    <location>
        <begin position="408"/>
        <end position="542"/>
    </location>
</feature>
<feature type="compositionally biased region" description="Polar residues" evidence="4">
    <location>
        <begin position="129"/>
        <end position="141"/>
    </location>
</feature>
<dbReference type="Gene3D" id="3.40.33.10">
    <property type="entry name" value="CAP"/>
    <property type="match status" value="2"/>
</dbReference>
<keyword evidence="6" id="KW-1185">Reference proteome</keyword>
<dbReference type="OrthoDB" id="337038at2759"/>
<dbReference type="FunFam" id="3.40.33.10:FF:000002">
    <property type="entry name" value="Golgi-associated plant pathogenesis-related protein 1"/>
    <property type="match status" value="2"/>
</dbReference>
<dbReference type="PROSITE" id="PS01009">
    <property type="entry name" value="CRISP_1"/>
    <property type="match status" value="1"/>
</dbReference>
<dbReference type="InterPro" id="IPR002413">
    <property type="entry name" value="V5_allergen-like"/>
</dbReference>
<keyword evidence="2" id="KW-0964">Secreted</keyword>
<evidence type="ECO:0000259" key="5">
    <source>
        <dbReference type="SMART" id="SM00198"/>
    </source>
</evidence>
<organism evidence="7">
    <name type="scientific">Neodiprion lecontei</name>
    <name type="common">Redheaded pine sawfly</name>
    <dbReference type="NCBI Taxonomy" id="441921"/>
    <lineage>
        <taxon>Eukaryota</taxon>
        <taxon>Metazoa</taxon>
        <taxon>Ecdysozoa</taxon>
        <taxon>Arthropoda</taxon>
        <taxon>Hexapoda</taxon>
        <taxon>Insecta</taxon>
        <taxon>Pterygota</taxon>
        <taxon>Neoptera</taxon>
        <taxon>Endopterygota</taxon>
        <taxon>Hymenoptera</taxon>
        <taxon>Tenthredinoidea</taxon>
        <taxon>Diprionidae</taxon>
        <taxon>Diprioninae</taxon>
        <taxon>Neodiprion</taxon>
    </lineage>
</organism>
<dbReference type="InterPro" id="IPR035940">
    <property type="entry name" value="CAP_sf"/>
</dbReference>
<feature type="compositionally biased region" description="Low complexity" evidence="4">
    <location>
        <begin position="167"/>
        <end position="216"/>
    </location>
</feature>
<dbReference type="InParanoid" id="A0A6J0C8P3"/>
<dbReference type="Proteomes" id="UP000829291">
    <property type="component" value="Chromosome 2"/>
</dbReference>
<dbReference type="PRINTS" id="PR00837">
    <property type="entry name" value="V5TPXLIKE"/>
</dbReference>
<dbReference type="SMART" id="SM00198">
    <property type="entry name" value="SCP"/>
    <property type="match status" value="2"/>
</dbReference>
<protein>
    <submittedName>
        <fullName evidence="7">Uncharacterized protein LOC107227183 isoform X1</fullName>
    </submittedName>
</protein>
<dbReference type="GeneID" id="107227183"/>
<dbReference type="InterPro" id="IPR034113">
    <property type="entry name" value="SCP_GAPR1-like"/>
</dbReference>
<dbReference type="InterPro" id="IPR014044">
    <property type="entry name" value="CAP_dom"/>
</dbReference>
<name>A0A6J0C8P3_NEOLC</name>
<sequence length="552" mass="61267">MDANMSESTFFGENGVRVYHAQSSFVSESFDSASCLSDVFEDLDLESPRVGGPLSQPLAMIPPTMHGHEFNQPLSRVVMVRKTDQRTFSKGRRGGEPMLETVTRETIELFNGGRAERKFTSETKDVATPKSNSMPSLSGSGTKKKVVGFVDQFSPERSRADSVRSKSPPTASPASPGPLSGSFHGSFHGSLGSDGMSCSSARSSSASPDSARYSSSQISKPEITKTDSRKTSLRRSGPSKEFLDACLEAHNVYRARHGVPPLRINKQMCKSSQDWANILAVKGRLEHRTNIDYGENLFCMWSSNPKNIVSGEEPVNEWYAEEAQHQYGKEPTTLKTGHFTQVVWRDSSELGIGMARNRNGEIYVVCNYNPAGNFLGSFTENVLPPGEVCTPRKLGSVNAQVNLINETSWQQEALLVHNEYRRRHRVPDLKLNSELTAAARAWAETLLQTNKLVHQSTSPYGENIYSMHCSDPKLVVSAREVVSKWYSEKKDHKYGSEPRVLNTCHFTQIVWRNTTDMGIAMARRNGTCVIVACYHPRGNIVGQFTENVLKPK</sequence>
<evidence type="ECO:0000256" key="2">
    <source>
        <dbReference type="ARBA" id="ARBA00022525"/>
    </source>
</evidence>
<dbReference type="InterPro" id="IPR001283">
    <property type="entry name" value="CRISP-related"/>
</dbReference>
<feature type="compositionally biased region" description="Basic and acidic residues" evidence="4">
    <location>
        <begin position="114"/>
        <end position="127"/>
    </location>
</feature>
<dbReference type="PROSITE" id="PS01010">
    <property type="entry name" value="CRISP_2"/>
    <property type="match status" value="1"/>
</dbReference>
<dbReference type="RefSeq" id="XP_015523731.1">
    <property type="nucleotide sequence ID" value="XM_015668245.2"/>
</dbReference>
<dbReference type="CDD" id="cd05382">
    <property type="entry name" value="CAP_GAPR1-like"/>
    <property type="match status" value="2"/>
</dbReference>
<dbReference type="AlphaFoldDB" id="A0A6J0C8P3"/>
<evidence type="ECO:0000256" key="4">
    <source>
        <dbReference type="SAM" id="MobiDB-lite"/>
    </source>
</evidence>
<keyword evidence="3" id="KW-1015">Disulfide bond</keyword>
<comment type="subcellular location">
    <subcellularLocation>
        <location evidence="1">Secreted</location>
    </subcellularLocation>
</comment>
<feature type="domain" description="SCP" evidence="5">
    <location>
        <begin position="241"/>
        <end position="376"/>
    </location>
</feature>
<evidence type="ECO:0000313" key="6">
    <source>
        <dbReference type="Proteomes" id="UP000829291"/>
    </source>
</evidence>